<gene>
    <name evidence="2" type="ORF">AB852_14155</name>
</gene>
<dbReference type="AlphaFoldDB" id="A0A1Q4V7M6"/>
<accession>A0A1Q4V7M6</accession>
<proteinExistence type="predicted"/>
<feature type="region of interest" description="Disordered" evidence="1">
    <location>
        <begin position="87"/>
        <end position="109"/>
    </location>
</feature>
<evidence type="ECO:0000256" key="1">
    <source>
        <dbReference type="SAM" id="MobiDB-lite"/>
    </source>
</evidence>
<protein>
    <submittedName>
        <fullName evidence="2">Uncharacterized protein</fullName>
    </submittedName>
</protein>
<evidence type="ECO:0000313" key="2">
    <source>
        <dbReference type="EMBL" id="OKH93852.1"/>
    </source>
</evidence>
<evidence type="ECO:0000313" key="3">
    <source>
        <dbReference type="Proteomes" id="UP000186455"/>
    </source>
</evidence>
<name>A0A1Q4V7M6_9ACTN</name>
<dbReference type="EMBL" id="LFBV01000003">
    <property type="protein sequence ID" value="OKH93852.1"/>
    <property type="molecule type" value="Genomic_DNA"/>
</dbReference>
<organism evidence="2 3">
    <name type="scientific">Streptomyces uncialis</name>
    <dbReference type="NCBI Taxonomy" id="1048205"/>
    <lineage>
        <taxon>Bacteria</taxon>
        <taxon>Bacillati</taxon>
        <taxon>Actinomycetota</taxon>
        <taxon>Actinomycetes</taxon>
        <taxon>Kitasatosporales</taxon>
        <taxon>Streptomycetaceae</taxon>
        <taxon>Streptomyces</taxon>
    </lineage>
</organism>
<sequence length="109" mass="11810">MTEPAQRGLAETNAKDGRHPVRHLTVAGRKALADGNELPRRPRAVTGARAVRAGFGPHGTSSTAADVRGITIAVWVNTLPRLQQGEPWYAIGTDDPERRRLRSPEPSGR</sequence>
<reference evidence="2 3" key="1">
    <citation type="submission" date="2015-06" db="EMBL/GenBank/DDBJ databases">
        <title>Cloning and characterization of the uncialamcin biosynthetic gene cluster.</title>
        <authorList>
            <person name="Yan X."/>
            <person name="Huang T."/>
            <person name="Ge H."/>
            <person name="Shen B."/>
        </authorList>
    </citation>
    <scope>NUCLEOTIDE SEQUENCE [LARGE SCALE GENOMIC DNA]</scope>
    <source>
        <strain evidence="2 3">DCA2648</strain>
    </source>
</reference>
<comment type="caution">
    <text evidence="2">The sequence shown here is derived from an EMBL/GenBank/DDBJ whole genome shotgun (WGS) entry which is preliminary data.</text>
</comment>
<dbReference type="Proteomes" id="UP000186455">
    <property type="component" value="Unassembled WGS sequence"/>
</dbReference>
<dbReference type="RefSeq" id="WP_073788040.1">
    <property type="nucleotide sequence ID" value="NZ_LFBV01000003.1"/>
</dbReference>
<keyword evidence="3" id="KW-1185">Reference proteome</keyword>